<evidence type="ECO:0000256" key="1">
    <source>
        <dbReference type="SAM" id="MobiDB-lite"/>
    </source>
</evidence>
<proteinExistence type="predicted"/>
<feature type="compositionally biased region" description="Polar residues" evidence="1">
    <location>
        <begin position="9"/>
        <end position="20"/>
    </location>
</feature>
<gene>
    <name evidence="3" type="ORF">FHR99_000889</name>
</gene>
<dbReference type="CDD" id="cd11541">
    <property type="entry name" value="NTP-PPase_u4"/>
    <property type="match status" value="1"/>
</dbReference>
<name>A0A7W4Z4Z7_9GAMM</name>
<evidence type="ECO:0000313" key="4">
    <source>
        <dbReference type="Proteomes" id="UP000537130"/>
    </source>
</evidence>
<protein>
    <submittedName>
        <fullName evidence="3">NTP pyrophosphatase (Non-canonical NTP hydrolase)</fullName>
    </submittedName>
</protein>
<dbReference type="Proteomes" id="UP000537130">
    <property type="component" value="Unassembled WGS sequence"/>
</dbReference>
<dbReference type="RefSeq" id="WP_183409336.1">
    <property type="nucleotide sequence ID" value="NZ_JACHWY010000001.1"/>
</dbReference>
<comment type="caution">
    <text evidence="3">The sequence shown here is derived from an EMBL/GenBank/DDBJ whole genome shotgun (WGS) entry which is preliminary data.</text>
</comment>
<dbReference type="EMBL" id="JACHWY010000001">
    <property type="protein sequence ID" value="MBB3046653.1"/>
    <property type="molecule type" value="Genomic_DNA"/>
</dbReference>
<dbReference type="InterPro" id="IPR011379">
    <property type="entry name" value="MazG-related_GP37"/>
</dbReference>
<sequence>MKGEDYIQQALQTESQPSEEQMSRVNLRILHALMGLQTETGELTDAVKRHIFYGTPLDKVNLVEEIGDVFWYIAILMDELKVDVGDKASFEHAMKVNIEKLRARYPNKFTEFDAVNRDLDTERKILEQ</sequence>
<dbReference type="AlphaFoldDB" id="A0A7W4Z4Z7"/>
<dbReference type="SUPFAM" id="SSF101386">
    <property type="entry name" value="all-alpha NTP pyrophosphatases"/>
    <property type="match status" value="1"/>
</dbReference>
<keyword evidence="3" id="KW-0378">Hydrolase</keyword>
<reference evidence="3 4" key="1">
    <citation type="submission" date="2020-08" db="EMBL/GenBank/DDBJ databases">
        <title>Genomic Encyclopedia of Type Strains, Phase III (KMG-III): the genomes of soil and plant-associated and newly described type strains.</title>
        <authorList>
            <person name="Whitman W."/>
        </authorList>
    </citation>
    <scope>NUCLEOTIDE SEQUENCE [LARGE SCALE GENOMIC DNA]</scope>
    <source>
        <strain evidence="3 4">CECT 8654</strain>
    </source>
</reference>
<evidence type="ECO:0000313" key="3">
    <source>
        <dbReference type="EMBL" id="MBB3046653.1"/>
    </source>
</evidence>
<dbReference type="PIRSF" id="PIRSF006639">
    <property type="entry name" value="UCP006639_pph"/>
    <property type="match status" value="1"/>
</dbReference>
<dbReference type="Pfam" id="PF03819">
    <property type="entry name" value="MazG"/>
    <property type="match status" value="1"/>
</dbReference>
<organism evidence="3 4">
    <name type="scientific">Litorivivens lipolytica</name>
    <dbReference type="NCBI Taxonomy" id="1524264"/>
    <lineage>
        <taxon>Bacteria</taxon>
        <taxon>Pseudomonadati</taxon>
        <taxon>Pseudomonadota</taxon>
        <taxon>Gammaproteobacteria</taxon>
        <taxon>Litorivivens</taxon>
    </lineage>
</organism>
<feature type="domain" description="NTP pyrophosphohydrolase MazG-like" evidence="2">
    <location>
        <begin position="35"/>
        <end position="109"/>
    </location>
</feature>
<dbReference type="Gene3D" id="1.10.287.1080">
    <property type="entry name" value="MazG-like"/>
    <property type="match status" value="1"/>
</dbReference>
<evidence type="ECO:0000259" key="2">
    <source>
        <dbReference type="Pfam" id="PF03819"/>
    </source>
</evidence>
<feature type="region of interest" description="Disordered" evidence="1">
    <location>
        <begin position="1"/>
        <end position="20"/>
    </location>
</feature>
<dbReference type="GO" id="GO:0016787">
    <property type="term" value="F:hydrolase activity"/>
    <property type="evidence" value="ECO:0007669"/>
    <property type="project" value="UniProtKB-KW"/>
</dbReference>
<dbReference type="InterPro" id="IPR004518">
    <property type="entry name" value="MazG-like_dom"/>
</dbReference>
<accession>A0A7W4Z4Z7</accession>
<keyword evidence="4" id="KW-1185">Reference proteome</keyword>